<dbReference type="PANTHER" id="PTHR42648:SF28">
    <property type="entry name" value="TRANSPOSON-ENCODED PROTEIN WITH RIBONUCLEASE H-LIKE AND RETROVIRUS ZINC FINGER-LIKE DOMAINS"/>
    <property type="match status" value="1"/>
</dbReference>
<dbReference type="Pfam" id="PF25597">
    <property type="entry name" value="SH3_retrovirus"/>
    <property type="match status" value="1"/>
</dbReference>
<keyword evidence="3" id="KW-0378">Hydrolase</keyword>
<accession>A0AAW2PM43</accession>
<evidence type="ECO:0000313" key="8">
    <source>
        <dbReference type="EMBL" id="KAL0355446.1"/>
    </source>
</evidence>
<dbReference type="EMBL" id="JACGWJ010000017">
    <property type="protein sequence ID" value="KAL0355446.1"/>
    <property type="molecule type" value="Genomic_DNA"/>
</dbReference>
<comment type="caution">
    <text evidence="8">The sequence shown here is derived from an EMBL/GenBank/DDBJ whole genome shotgun (WGS) entry which is preliminary data.</text>
</comment>
<proteinExistence type="predicted"/>
<dbReference type="GO" id="GO:0046872">
    <property type="term" value="F:metal ion binding"/>
    <property type="evidence" value="ECO:0007669"/>
    <property type="project" value="UniProtKB-KW"/>
</dbReference>
<dbReference type="GO" id="GO:0008233">
    <property type="term" value="F:peptidase activity"/>
    <property type="evidence" value="ECO:0007669"/>
    <property type="project" value="UniProtKB-KW"/>
</dbReference>
<evidence type="ECO:0000256" key="3">
    <source>
        <dbReference type="ARBA" id="ARBA00022801"/>
    </source>
</evidence>
<dbReference type="PANTHER" id="PTHR42648">
    <property type="entry name" value="TRANSPOSASE, PUTATIVE-RELATED"/>
    <property type="match status" value="1"/>
</dbReference>
<evidence type="ECO:0000259" key="4">
    <source>
        <dbReference type="Pfam" id="PF07727"/>
    </source>
</evidence>
<feature type="domain" description="GAG-pre-integrase" evidence="5">
    <location>
        <begin position="136"/>
        <end position="186"/>
    </location>
</feature>
<reference evidence="8" key="1">
    <citation type="submission" date="2020-06" db="EMBL/GenBank/DDBJ databases">
        <authorList>
            <person name="Li T."/>
            <person name="Hu X."/>
            <person name="Zhang T."/>
            <person name="Song X."/>
            <person name="Zhang H."/>
            <person name="Dai N."/>
            <person name="Sheng W."/>
            <person name="Hou X."/>
            <person name="Wei L."/>
        </authorList>
    </citation>
    <scope>NUCLEOTIDE SEQUENCE</scope>
    <source>
        <strain evidence="8">G02</strain>
        <tissue evidence="8">Leaf</tissue>
    </source>
</reference>
<dbReference type="InterPro" id="IPR054722">
    <property type="entry name" value="PolX-like_BBD"/>
</dbReference>
<feature type="domain" description="Retroviral polymerase SH3-like" evidence="7">
    <location>
        <begin position="255"/>
        <end position="310"/>
    </location>
</feature>
<organism evidence="8">
    <name type="scientific">Sesamum radiatum</name>
    <name type="common">Black benniseed</name>
    <dbReference type="NCBI Taxonomy" id="300843"/>
    <lineage>
        <taxon>Eukaryota</taxon>
        <taxon>Viridiplantae</taxon>
        <taxon>Streptophyta</taxon>
        <taxon>Embryophyta</taxon>
        <taxon>Tracheophyta</taxon>
        <taxon>Spermatophyta</taxon>
        <taxon>Magnoliopsida</taxon>
        <taxon>eudicotyledons</taxon>
        <taxon>Gunneridae</taxon>
        <taxon>Pentapetalae</taxon>
        <taxon>asterids</taxon>
        <taxon>lamiids</taxon>
        <taxon>Lamiales</taxon>
        <taxon>Pedaliaceae</taxon>
        <taxon>Sesamum</taxon>
    </lineage>
</organism>
<dbReference type="AlphaFoldDB" id="A0AAW2PM43"/>
<protein>
    <submittedName>
        <fullName evidence="8">Retrovirus-related Pol polyprotein from transposon TNT 1-94</fullName>
    </submittedName>
</protein>
<evidence type="ECO:0000256" key="2">
    <source>
        <dbReference type="ARBA" id="ARBA00022723"/>
    </source>
</evidence>
<dbReference type="GO" id="GO:0006508">
    <property type="term" value="P:proteolysis"/>
    <property type="evidence" value="ECO:0007669"/>
    <property type="project" value="UniProtKB-KW"/>
</dbReference>
<dbReference type="InterPro" id="IPR057670">
    <property type="entry name" value="SH3_retrovirus"/>
</dbReference>
<dbReference type="InterPro" id="IPR013103">
    <property type="entry name" value="RVT_2"/>
</dbReference>
<reference evidence="8" key="2">
    <citation type="journal article" date="2024" name="Plant">
        <title>Genomic evolution and insights into agronomic trait innovations of Sesamum species.</title>
        <authorList>
            <person name="Miao H."/>
            <person name="Wang L."/>
            <person name="Qu L."/>
            <person name="Liu H."/>
            <person name="Sun Y."/>
            <person name="Le M."/>
            <person name="Wang Q."/>
            <person name="Wei S."/>
            <person name="Zheng Y."/>
            <person name="Lin W."/>
            <person name="Duan Y."/>
            <person name="Cao H."/>
            <person name="Xiong S."/>
            <person name="Wang X."/>
            <person name="Wei L."/>
            <person name="Li C."/>
            <person name="Ma Q."/>
            <person name="Ju M."/>
            <person name="Zhao R."/>
            <person name="Li G."/>
            <person name="Mu C."/>
            <person name="Tian Q."/>
            <person name="Mei H."/>
            <person name="Zhang T."/>
            <person name="Gao T."/>
            <person name="Zhang H."/>
        </authorList>
    </citation>
    <scope>NUCLEOTIDE SEQUENCE</scope>
    <source>
        <strain evidence="8">G02</strain>
    </source>
</reference>
<feature type="domain" description="Retrovirus-related Pol polyprotein from transposon TNT 1-94-like beta-barrel" evidence="6">
    <location>
        <begin position="17"/>
        <end position="96"/>
    </location>
</feature>
<name>A0AAW2PM43_SESRA</name>
<evidence type="ECO:0000259" key="7">
    <source>
        <dbReference type="Pfam" id="PF25597"/>
    </source>
</evidence>
<gene>
    <name evidence="8" type="ORF">Sradi_3991500</name>
</gene>
<keyword evidence="2" id="KW-0479">Metal-binding</keyword>
<evidence type="ECO:0000256" key="1">
    <source>
        <dbReference type="ARBA" id="ARBA00022670"/>
    </source>
</evidence>
<evidence type="ECO:0000259" key="6">
    <source>
        <dbReference type="Pfam" id="PF22936"/>
    </source>
</evidence>
<dbReference type="Pfam" id="PF07727">
    <property type="entry name" value="RVT_2"/>
    <property type="match status" value="1"/>
</dbReference>
<dbReference type="InterPro" id="IPR025724">
    <property type="entry name" value="GAG-pre-integrase_dom"/>
</dbReference>
<dbReference type="Pfam" id="PF13976">
    <property type="entry name" value="gag_pre-integrs"/>
    <property type="match status" value="1"/>
</dbReference>
<sequence length="478" mass="54360">MICDVNAVNLSANMDEWLVDSGCTFHMTPFKEILTNYKSGKFGSVSMANEKLCEVHGYGDVCLIFENGFKITLKNVRYVPDLCHNLMSCAALEEEGLEGRWGKGIMKIMKGSLTVFKAEKKENLYFCHVKYDLLAASVKHAKTSDLWHKRLGHISAKGLDLLHKQGMLNEKCDDMSFCDDCILGKHHKVQFPSSSQKPSSSSCILDYVHADVWGPANVPTHGGNRSPSVPLSGKVPECVWTDSDVDLSALRVFGCSAFALQNGDKLDPRAQKCVFIGYPNGVKGYRLWVRSQPGIKVITSRDVTFNELEMPCLSDKETDFNIENTFNKIDLNPQDNQQGEEIEEENQPRVITRDNTEHHNNDYQLARDRVRRETRIPSRFRDFDLALNVEDLEPLTYEEALASKNSEQWKQAMNEEMESLRKNNTWVLVPKPKNASVIDCKWLFKIKQENETTRYKARLVAKGFTQKKVLTTLKFSLL</sequence>
<keyword evidence="1" id="KW-0645">Protease</keyword>
<dbReference type="Pfam" id="PF22936">
    <property type="entry name" value="Pol_BBD"/>
    <property type="match status" value="1"/>
</dbReference>
<feature type="domain" description="Reverse transcriptase Ty1/copia-type" evidence="4">
    <location>
        <begin position="423"/>
        <end position="467"/>
    </location>
</feature>
<dbReference type="InterPro" id="IPR039537">
    <property type="entry name" value="Retrotran_Ty1/copia-like"/>
</dbReference>
<evidence type="ECO:0000259" key="5">
    <source>
        <dbReference type="Pfam" id="PF13976"/>
    </source>
</evidence>